<sequence>MSDLVVFLLRAGLLIVMWLLIIAIVSSQAKDLQLRSIGPRVRKNGKGAEPRTSTPAAASPAVQAPAKQVPRLLVITAGKMAGTEIPLNNAPIMIGRSEEADLTLSDDYTSGKHARLFPQGSRWFLEDLGSTNGTYLNNQQLTRAMAVEPGASIRIGKSMMELRV</sequence>
<gene>
    <name evidence="4" type="ORF">ACFFFR_08750</name>
</gene>
<evidence type="ECO:0000256" key="2">
    <source>
        <dbReference type="SAM" id="MobiDB-lite"/>
    </source>
</evidence>
<name>A0ABV6PBG9_9MICC</name>
<dbReference type="Pfam" id="PF00498">
    <property type="entry name" value="FHA"/>
    <property type="match status" value="1"/>
</dbReference>
<dbReference type="PANTHER" id="PTHR23308">
    <property type="entry name" value="NUCLEAR INHIBITOR OF PROTEIN PHOSPHATASE-1"/>
    <property type="match status" value="1"/>
</dbReference>
<evidence type="ECO:0000259" key="3">
    <source>
        <dbReference type="PROSITE" id="PS50006"/>
    </source>
</evidence>
<dbReference type="RefSeq" id="WP_377459643.1">
    <property type="nucleotide sequence ID" value="NZ_JBHLUB010000030.1"/>
</dbReference>
<feature type="region of interest" description="Disordered" evidence="2">
    <location>
        <begin position="40"/>
        <end position="63"/>
    </location>
</feature>
<feature type="compositionally biased region" description="Low complexity" evidence="2">
    <location>
        <begin position="50"/>
        <end position="63"/>
    </location>
</feature>
<evidence type="ECO:0000313" key="5">
    <source>
        <dbReference type="Proteomes" id="UP001589862"/>
    </source>
</evidence>
<dbReference type="InterPro" id="IPR000253">
    <property type="entry name" value="FHA_dom"/>
</dbReference>
<dbReference type="EMBL" id="JBHLUB010000030">
    <property type="protein sequence ID" value="MFC0582466.1"/>
    <property type="molecule type" value="Genomic_DNA"/>
</dbReference>
<comment type="caution">
    <text evidence="4">The sequence shown here is derived from an EMBL/GenBank/DDBJ whole genome shotgun (WGS) entry which is preliminary data.</text>
</comment>
<protein>
    <submittedName>
        <fullName evidence="4">FHA domain-containing protein</fullName>
    </submittedName>
</protein>
<dbReference type="SUPFAM" id="SSF49879">
    <property type="entry name" value="SMAD/FHA domain"/>
    <property type="match status" value="1"/>
</dbReference>
<dbReference type="SMART" id="SM00240">
    <property type="entry name" value="FHA"/>
    <property type="match status" value="1"/>
</dbReference>
<reference evidence="4 5" key="1">
    <citation type="submission" date="2024-09" db="EMBL/GenBank/DDBJ databases">
        <authorList>
            <person name="Sun Q."/>
            <person name="Mori K."/>
        </authorList>
    </citation>
    <scope>NUCLEOTIDE SEQUENCE [LARGE SCALE GENOMIC DNA]</scope>
    <source>
        <strain evidence="4 5">NCAIM B.02604</strain>
    </source>
</reference>
<accession>A0ABV6PBG9</accession>
<dbReference type="InterPro" id="IPR050923">
    <property type="entry name" value="Cell_Proc_Reg/RNA_Proc"/>
</dbReference>
<dbReference type="Gene3D" id="2.60.200.20">
    <property type="match status" value="1"/>
</dbReference>
<dbReference type="Proteomes" id="UP001589862">
    <property type="component" value="Unassembled WGS sequence"/>
</dbReference>
<dbReference type="PROSITE" id="PS50006">
    <property type="entry name" value="FHA_DOMAIN"/>
    <property type="match status" value="1"/>
</dbReference>
<keyword evidence="5" id="KW-1185">Reference proteome</keyword>
<feature type="domain" description="FHA" evidence="3">
    <location>
        <begin position="92"/>
        <end position="141"/>
    </location>
</feature>
<proteinExistence type="predicted"/>
<dbReference type="InterPro" id="IPR008984">
    <property type="entry name" value="SMAD_FHA_dom_sf"/>
</dbReference>
<organism evidence="4 5">
    <name type="scientific">Micrococcoides hystricis</name>
    <dbReference type="NCBI Taxonomy" id="1572761"/>
    <lineage>
        <taxon>Bacteria</taxon>
        <taxon>Bacillati</taxon>
        <taxon>Actinomycetota</taxon>
        <taxon>Actinomycetes</taxon>
        <taxon>Micrococcales</taxon>
        <taxon>Micrococcaceae</taxon>
        <taxon>Micrococcoides</taxon>
    </lineage>
</organism>
<evidence type="ECO:0000313" key="4">
    <source>
        <dbReference type="EMBL" id="MFC0582466.1"/>
    </source>
</evidence>
<keyword evidence="1" id="KW-0597">Phosphoprotein</keyword>
<evidence type="ECO:0000256" key="1">
    <source>
        <dbReference type="ARBA" id="ARBA00022553"/>
    </source>
</evidence>